<evidence type="ECO:0000256" key="7">
    <source>
        <dbReference type="ARBA" id="ARBA00023002"/>
    </source>
</evidence>
<keyword evidence="7 12" id="KW-0560">Oxidoreductase</keyword>
<comment type="similarity">
    <text evidence="12">Belongs to the tetrahydrofolate dehydrogenase/cyclohydrolase family.</text>
</comment>
<protein>
    <recommendedName>
        <fullName evidence="12">Bifunctional protein FolD</fullName>
    </recommendedName>
    <domain>
        <recommendedName>
            <fullName evidence="12">Methylenetetrahydrofolate dehydrogenase</fullName>
            <ecNumber evidence="12">1.5.1.5</ecNumber>
        </recommendedName>
    </domain>
    <domain>
        <recommendedName>
            <fullName evidence="12">Methenyltetrahydrofolate cyclohydrolase</fullName>
            <ecNumber evidence="12">3.5.4.9</ecNumber>
        </recommendedName>
    </domain>
</protein>
<comment type="subunit">
    <text evidence="12">Homodimer.</text>
</comment>
<comment type="pathway">
    <text evidence="1 12">One-carbon metabolism; tetrahydrofolate interconversion.</text>
</comment>
<evidence type="ECO:0000256" key="11">
    <source>
        <dbReference type="ARBA" id="ARBA00036357"/>
    </source>
</evidence>
<dbReference type="SUPFAM" id="SSF51735">
    <property type="entry name" value="NAD(P)-binding Rossmann-fold domains"/>
    <property type="match status" value="1"/>
</dbReference>
<accession>A0A1Y4SQD0</accession>
<dbReference type="SUPFAM" id="SSF53223">
    <property type="entry name" value="Aminoacid dehydrogenase-like, N-terminal domain"/>
    <property type="match status" value="1"/>
</dbReference>
<evidence type="ECO:0000313" key="16">
    <source>
        <dbReference type="Proteomes" id="UP000195305"/>
    </source>
</evidence>
<dbReference type="NCBIfam" id="NF010783">
    <property type="entry name" value="PRK14186.1"/>
    <property type="match status" value="1"/>
</dbReference>
<keyword evidence="3 12" id="KW-0028">Amino-acid biosynthesis</keyword>
<feature type="domain" description="Tetrahydrofolate dehydrogenase/cyclohydrolase NAD(P)-binding" evidence="14">
    <location>
        <begin position="137"/>
        <end position="278"/>
    </location>
</feature>
<dbReference type="InterPro" id="IPR020631">
    <property type="entry name" value="THF_DH/CycHdrlase_NAD-bd_dom"/>
</dbReference>
<keyword evidence="10 12" id="KW-0511">Multifunctional enzyme</keyword>
<dbReference type="Proteomes" id="UP000195305">
    <property type="component" value="Unassembled WGS sequence"/>
</dbReference>
<evidence type="ECO:0000256" key="2">
    <source>
        <dbReference type="ARBA" id="ARBA00022563"/>
    </source>
</evidence>
<evidence type="ECO:0000256" key="3">
    <source>
        <dbReference type="ARBA" id="ARBA00022605"/>
    </source>
</evidence>
<dbReference type="NCBIfam" id="NF008058">
    <property type="entry name" value="PRK10792.1"/>
    <property type="match status" value="1"/>
</dbReference>
<dbReference type="PROSITE" id="PS00766">
    <property type="entry name" value="THF_DHG_CYH_1"/>
    <property type="match status" value="1"/>
</dbReference>
<dbReference type="Gene3D" id="3.40.50.720">
    <property type="entry name" value="NAD(P)-binding Rossmann-like Domain"/>
    <property type="match status" value="1"/>
</dbReference>
<evidence type="ECO:0000256" key="10">
    <source>
        <dbReference type="ARBA" id="ARBA00023268"/>
    </source>
</evidence>
<gene>
    <name evidence="12" type="primary">folD</name>
    <name evidence="15" type="ORF">B5E75_12600</name>
</gene>
<dbReference type="RefSeq" id="WP_087359804.1">
    <property type="nucleotide sequence ID" value="NZ_AP031415.1"/>
</dbReference>
<comment type="catalytic activity">
    <reaction evidence="11 12">
        <text>(6R)-5,10-methenyltetrahydrofolate + H2O = (6R)-10-formyltetrahydrofolate + H(+)</text>
        <dbReference type="Rhea" id="RHEA:23700"/>
        <dbReference type="ChEBI" id="CHEBI:15377"/>
        <dbReference type="ChEBI" id="CHEBI:15378"/>
        <dbReference type="ChEBI" id="CHEBI:57455"/>
        <dbReference type="ChEBI" id="CHEBI:195366"/>
        <dbReference type="EC" id="3.5.4.9"/>
    </reaction>
</comment>
<comment type="caution">
    <text evidence="12">Lacks conserved residue(s) required for the propagation of feature annotation.</text>
</comment>
<dbReference type="EC" id="1.5.1.5" evidence="12"/>
<dbReference type="Pfam" id="PF02882">
    <property type="entry name" value="THF_DHG_CYH_C"/>
    <property type="match status" value="1"/>
</dbReference>
<keyword evidence="16" id="KW-1185">Reference proteome</keyword>
<feature type="binding site" evidence="12">
    <location>
        <position position="229"/>
    </location>
    <ligand>
        <name>NADP(+)</name>
        <dbReference type="ChEBI" id="CHEBI:58349"/>
    </ligand>
</feature>
<feature type="domain" description="Tetrahydrofolate dehydrogenase/cyclohydrolase catalytic" evidence="13">
    <location>
        <begin position="3"/>
        <end position="118"/>
    </location>
</feature>
<evidence type="ECO:0000256" key="12">
    <source>
        <dbReference type="HAMAP-Rule" id="MF_01576"/>
    </source>
</evidence>
<name>A0A1Y4SQD0_9FIRM</name>
<dbReference type="Gene3D" id="3.40.50.10860">
    <property type="entry name" value="Leucine Dehydrogenase, chain A, domain 1"/>
    <property type="match status" value="1"/>
</dbReference>
<evidence type="ECO:0000256" key="9">
    <source>
        <dbReference type="ARBA" id="ARBA00023167"/>
    </source>
</evidence>
<keyword evidence="9 12" id="KW-0486">Methionine biosynthesis</keyword>
<dbReference type="HAMAP" id="MF_01576">
    <property type="entry name" value="THF_DHG_CYH"/>
    <property type="match status" value="1"/>
</dbReference>
<dbReference type="InterPro" id="IPR046346">
    <property type="entry name" value="Aminoacid_DH-like_N_sf"/>
</dbReference>
<keyword evidence="4 12" id="KW-0658">Purine biosynthesis</keyword>
<evidence type="ECO:0000256" key="5">
    <source>
        <dbReference type="ARBA" id="ARBA00022801"/>
    </source>
</evidence>
<dbReference type="EC" id="3.5.4.9" evidence="12"/>
<feature type="binding site" evidence="12">
    <location>
        <begin position="163"/>
        <end position="165"/>
    </location>
    <ligand>
        <name>NADP(+)</name>
        <dbReference type="ChEBI" id="CHEBI:58349"/>
    </ligand>
</feature>
<sequence length="286" mass="31738">MNIDGKLISQKRKDALKMKIDELKEQGKRIPKLTVILVGEDQASQTYVRNKDKACAYVGMLSDIIRLDEQTSQEELVRIIQSLNQDDKVDGILVQLPLPSHIDEDCILNTIDPCKDVDGFHPSNVAKLVLGEKGLVPCTPKGMMVLLDEIHYDLTGKEVVVVGRSNIVGKPVALLCLHKHATVTIAHSRTKNLPDLCKRADVLIAAIGKPRFFNKDYIKQGAVVLDVGINRDENHKLCGDVDYEDVKDIVSYITPVPGGVGPMTIAMLMENTYQAYLQREELKNGV</sequence>
<dbReference type="PRINTS" id="PR00085">
    <property type="entry name" value="THFDHDRGNASE"/>
</dbReference>
<comment type="caution">
    <text evidence="15">The sequence shown here is derived from an EMBL/GenBank/DDBJ whole genome shotgun (WGS) entry which is preliminary data.</text>
</comment>
<comment type="catalytic activity">
    <reaction evidence="12">
        <text>(6R)-5,10-methylene-5,6,7,8-tetrahydrofolate + NADP(+) = (6R)-5,10-methenyltetrahydrofolate + NADPH</text>
        <dbReference type="Rhea" id="RHEA:22812"/>
        <dbReference type="ChEBI" id="CHEBI:15636"/>
        <dbReference type="ChEBI" id="CHEBI:57455"/>
        <dbReference type="ChEBI" id="CHEBI:57783"/>
        <dbReference type="ChEBI" id="CHEBI:58349"/>
        <dbReference type="EC" id="1.5.1.5"/>
    </reaction>
</comment>
<dbReference type="OrthoDB" id="9803580at2"/>
<dbReference type="UniPathway" id="UPA00193"/>
<dbReference type="InterPro" id="IPR020867">
    <property type="entry name" value="THF_DH/CycHdrlase_CS"/>
</dbReference>
<dbReference type="GO" id="GO:0004477">
    <property type="term" value="F:methenyltetrahydrofolate cyclohydrolase activity"/>
    <property type="evidence" value="ECO:0007669"/>
    <property type="project" value="UniProtKB-UniRule"/>
</dbReference>
<dbReference type="GO" id="GO:0000105">
    <property type="term" value="P:L-histidine biosynthetic process"/>
    <property type="evidence" value="ECO:0007669"/>
    <property type="project" value="UniProtKB-KW"/>
</dbReference>
<evidence type="ECO:0000256" key="1">
    <source>
        <dbReference type="ARBA" id="ARBA00004777"/>
    </source>
</evidence>
<dbReference type="FunFam" id="3.40.50.10860:FF:000001">
    <property type="entry name" value="Bifunctional protein FolD"/>
    <property type="match status" value="1"/>
</dbReference>
<keyword evidence="5 12" id="KW-0378">Hydrolase</keyword>
<dbReference type="InterPro" id="IPR020630">
    <property type="entry name" value="THF_DH/CycHdrlase_cat_dom"/>
</dbReference>
<dbReference type="AlphaFoldDB" id="A0A1Y4SQD0"/>
<dbReference type="EMBL" id="NFLJ01000046">
    <property type="protein sequence ID" value="OUQ32087.1"/>
    <property type="molecule type" value="Genomic_DNA"/>
</dbReference>
<reference evidence="15 16" key="1">
    <citation type="journal article" date="2018" name="BMC Genomics">
        <title>Whole genome sequencing and function prediction of 133 gut anaerobes isolated from chicken caecum in pure cultures.</title>
        <authorList>
            <person name="Medvecky M."/>
            <person name="Cejkova D."/>
            <person name="Polansky O."/>
            <person name="Karasova D."/>
            <person name="Kubasova T."/>
            <person name="Cizek A."/>
            <person name="Rychlik I."/>
        </authorList>
    </citation>
    <scope>NUCLEOTIDE SEQUENCE [LARGE SCALE GENOMIC DNA]</scope>
    <source>
        <strain evidence="15 16">An13</strain>
    </source>
</reference>
<evidence type="ECO:0000313" key="15">
    <source>
        <dbReference type="EMBL" id="OUQ32087.1"/>
    </source>
</evidence>
<dbReference type="InterPro" id="IPR036291">
    <property type="entry name" value="NAD(P)-bd_dom_sf"/>
</dbReference>
<dbReference type="PANTHER" id="PTHR48099">
    <property type="entry name" value="C-1-TETRAHYDROFOLATE SYNTHASE, CYTOPLASMIC-RELATED"/>
    <property type="match status" value="1"/>
</dbReference>
<evidence type="ECO:0000259" key="13">
    <source>
        <dbReference type="Pfam" id="PF00763"/>
    </source>
</evidence>
<keyword evidence="8 12" id="KW-0368">Histidine biosynthesis</keyword>
<comment type="function">
    <text evidence="12">Catalyzes the oxidation of 5,10-methylenetetrahydrofolate to 5,10-methenyltetrahydrofolate and then the hydrolysis of 5,10-methenyltetrahydrofolate to 10-formyltetrahydrofolate.</text>
</comment>
<dbReference type="GO" id="GO:0009086">
    <property type="term" value="P:methionine biosynthetic process"/>
    <property type="evidence" value="ECO:0007669"/>
    <property type="project" value="UniProtKB-KW"/>
</dbReference>
<dbReference type="PANTHER" id="PTHR48099:SF5">
    <property type="entry name" value="C-1-TETRAHYDROFOLATE SYNTHASE, CYTOPLASMIC"/>
    <property type="match status" value="1"/>
</dbReference>
<dbReference type="Pfam" id="PF00763">
    <property type="entry name" value="THF_DHG_CYH"/>
    <property type="match status" value="1"/>
</dbReference>
<keyword evidence="6 12" id="KW-0521">NADP</keyword>
<dbReference type="InterPro" id="IPR000672">
    <property type="entry name" value="THF_DH/CycHdrlase"/>
</dbReference>
<dbReference type="GO" id="GO:0004488">
    <property type="term" value="F:methylenetetrahydrofolate dehydrogenase (NADP+) activity"/>
    <property type="evidence" value="ECO:0007669"/>
    <property type="project" value="UniProtKB-UniRule"/>
</dbReference>
<evidence type="ECO:0000259" key="14">
    <source>
        <dbReference type="Pfam" id="PF02882"/>
    </source>
</evidence>
<dbReference type="GO" id="GO:0005829">
    <property type="term" value="C:cytosol"/>
    <property type="evidence" value="ECO:0007669"/>
    <property type="project" value="TreeGrafter"/>
</dbReference>
<dbReference type="FunFam" id="3.40.50.720:FF:000094">
    <property type="entry name" value="Bifunctional protein FolD"/>
    <property type="match status" value="1"/>
</dbReference>
<proteinExistence type="inferred from homology"/>
<dbReference type="GO" id="GO:0006164">
    <property type="term" value="P:purine nucleotide biosynthetic process"/>
    <property type="evidence" value="ECO:0007669"/>
    <property type="project" value="UniProtKB-KW"/>
</dbReference>
<organism evidence="15 16">
    <name type="scientific">Massilimicrobiota timonensis</name>
    <dbReference type="NCBI Taxonomy" id="1776392"/>
    <lineage>
        <taxon>Bacteria</taxon>
        <taxon>Bacillati</taxon>
        <taxon>Bacillota</taxon>
        <taxon>Erysipelotrichia</taxon>
        <taxon>Erysipelotrichales</taxon>
        <taxon>Erysipelotrichaceae</taxon>
        <taxon>Massilimicrobiota</taxon>
    </lineage>
</organism>
<keyword evidence="2 12" id="KW-0554">One-carbon metabolism</keyword>
<dbReference type="PROSITE" id="PS00767">
    <property type="entry name" value="THF_DHG_CYH_2"/>
    <property type="match status" value="1"/>
</dbReference>
<evidence type="ECO:0000256" key="8">
    <source>
        <dbReference type="ARBA" id="ARBA00023102"/>
    </source>
</evidence>
<dbReference type="CDD" id="cd01080">
    <property type="entry name" value="NAD_bind_m-THF_DH_Cyclohyd"/>
    <property type="match status" value="1"/>
</dbReference>
<evidence type="ECO:0000256" key="6">
    <source>
        <dbReference type="ARBA" id="ARBA00022857"/>
    </source>
</evidence>
<dbReference type="GO" id="GO:0035999">
    <property type="term" value="P:tetrahydrofolate interconversion"/>
    <property type="evidence" value="ECO:0007669"/>
    <property type="project" value="UniProtKB-UniRule"/>
</dbReference>
<evidence type="ECO:0000256" key="4">
    <source>
        <dbReference type="ARBA" id="ARBA00022755"/>
    </source>
</evidence>